<dbReference type="InterPro" id="IPR015943">
    <property type="entry name" value="WD40/YVTN_repeat-like_dom_sf"/>
</dbReference>
<dbReference type="InterPro" id="IPR020472">
    <property type="entry name" value="WD40_PAC1"/>
</dbReference>
<feature type="region of interest" description="Disordered" evidence="5">
    <location>
        <begin position="168"/>
        <end position="245"/>
    </location>
</feature>
<evidence type="ECO:0000256" key="3">
    <source>
        <dbReference type="ARBA" id="ARBA00022786"/>
    </source>
</evidence>
<evidence type="ECO:0000256" key="1">
    <source>
        <dbReference type="ARBA" id="ARBA00022574"/>
    </source>
</evidence>
<dbReference type="InterPro" id="IPR036322">
    <property type="entry name" value="WD40_repeat_dom_sf"/>
</dbReference>
<dbReference type="PANTHER" id="PTHR19872:SF9">
    <property type="entry name" value="UBIQUITIN-BINDING SDF UBIQUITIN LIGASE COMPLEX SUBUNIT"/>
    <property type="match status" value="1"/>
</dbReference>
<feature type="repeat" description="WD" evidence="4">
    <location>
        <begin position="318"/>
        <end position="357"/>
    </location>
</feature>
<evidence type="ECO:0000313" key="8">
    <source>
        <dbReference type="Proteomes" id="UP000054217"/>
    </source>
</evidence>
<dbReference type="Pfam" id="PF12937">
    <property type="entry name" value="F-box-like"/>
    <property type="match status" value="1"/>
</dbReference>
<dbReference type="FunFam" id="2.130.10.10:FF:000715">
    <property type="entry name" value="F-box protein MET30"/>
    <property type="match status" value="1"/>
</dbReference>
<feature type="repeat" description="WD" evidence="4">
    <location>
        <begin position="605"/>
        <end position="638"/>
    </location>
</feature>
<name>A0A0C3PWF1_PISTI</name>
<keyword evidence="2" id="KW-0677">Repeat</keyword>
<dbReference type="PROSITE" id="PS00678">
    <property type="entry name" value="WD_REPEATS_1"/>
    <property type="match status" value="4"/>
</dbReference>
<dbReference type="AlphaFoldDB" id="A0A0C3PWF1"/>
<dbReference type="SUPFAM" id="SSF81383">
    <property type="entry name" value="F-box domain"/>
    <property type="match status" value="1"/>
</dbReference>
<dbReference type="InterPro" id="IPR001810">
    <property type="entry name" value="F-box_dom"/>
</dbReference>
<dbReference type="Gene3D" id="2.130.10.10">
    <property type="entry name" value="YVTN repeat-like/Quinoprotein amine dehydrogenase"/>
    <property type="match status" value="4"/>
</dbReference>
<accession>A0A0C3PWF1</accession>
<dbReference type="CDD" id="cd00200">
    <property type="entry name" value="WD40"/>
    <property type="match status" value="1"/>
</dbReference>
<evidence type="ECO:0000256" key="2">
    <source>
        <dbReference type="ARBA" id="ARBA00022737"/>
    </source>
</evidence>
<proteinExistence type="predicted"/>
<dbReference type="PROSITE" id="PS50082">
    <property type="entry name" value="WD_REPEATS_2"/>
    <property type="match status" value="7"/>
</dbReference>
<dbReference type="PRINTS" id="PR00320">
    <property type="entry name" value="GPROTEINBRPT"/>
</dbReference>
<dbReference type="HOGENOM" id="CLU_000288_103_1_1"/>
<dbReference type="InterPro" id="IPR019775">
    <property type="entry name" value="WD40_repeat_CS"/>
</dbReference>
<dbReference type="SUPFAM" id="SSF50978">
    <property type="entry name" value="WD40 repeat-like"/>
    <property type="match status" value="1"/>
</dbReference>
<organism evidence="7 8">
    <name type="scientific">Pisolithus tinctorius Marx 270</name>
    <dbReference type="NCBI Taxonomy" id="870435"/>
    <lineage>
        <taxon>Eukaryota</taxon>
        <taxon>Fungi</taxon>
        <taxon>Dikarya</taxon>
        <taxon>Basidiomycota</taxon>
        <taxon>Agaricomycotina</taxon>
        <taxon>Agaricomycetes</taxon>
        <taxon>Agaricomycetidae</taxon>
        <taxon>Boletales</taxon>
        <taxon>Sclerodermatineae</taxon>
        <taxon>Pisolithaceae</taxon>
        <taxon>Pisolithus</taxon>
    </lineage>
</organism>
<dbReference type="Gene3D" id="1.20.1280.50">
    <property type="match status" value="1"/>
</dbReference>
<dbReference type="PROSITE" id="PS50294">
    <property type="entry name" value="WD_REPEATS_REGION"/>
    <property type="match status" value="4"/>
</dbReference>
<reference evidence="7 8" key="1">
    <citation type="submission" date="2014-04" db="EMBL/GenBank/DDBJ databases">
        <authorList>
            <consortium name="DOE Joint Genome Institute"/>
            <person name="Kuo A."/>
            <person name="Kohler A."/>
            <person name="Costa M.D."/>
            <person name="Nagy L.G."/>
            <person name="Floudas D."/>
            <person name="Copeland A."/>
            <person name="Barry K.W."/>
            <person name="Cichocki N."/>
            <person name="Veneault-Fourrey C."/>
            <person name="LaButti K."/>
            <person name="Lindquist E.A."/>
            <person name="Lipzen A."/>
            <person name="Lundell T."/>
            <person name="Morin E."/>
            <person name="Murat C."/>
            <person name="Sun H."/>
            <person name="Tunlid A."/>
            <person name="Henrissat B."/>
            <person name="Grigoriev I.V."/>
            <person name="Hibbett D.S."/>
            <person name="Martin F."/>
            <person name="Nordberg H.P."/>
            <person name="Cantor M.N."/>
            <person name="Hua S.X."/>
        </authorList>
    </citation>
    <scope>NUCLEOTIDE SEQUENCE [LARGE SCALE GENOMIC DNA]</scope>
    <source>
        <strain evidence="7 8">Marx 270</strain>
    </source>
</reference>
<dbReference type="CDD" id="cd22147">
    <property type="entry name" value="F-box_SpPof1-like"/>
    <property type="match status" value="1"/>
</dbReference>
<feature type="repeat" description="WD" evidence="4">
    <location>
        <begin position="542"/>
        <end position="564"/>
    </location>
</feature>
<feature type="compositionally biased region" description="Low complexity" evidence="5">
    <location>
        <begin position="209"/>
        <end position="229"/>
    </location>
</feature>
<dbReference type="FunFam" id="1.20.1280.50:FF:000051">
    <property type="entry name" value="F-box and WD-40 domain-containing protein MET30"/>
    <property type="match status" value="1"/>
</dbReference>
<dbReference type="SMART" id="SM00256">
    <property type="entry name" value="FBOX"/>
    <property type="match status" value="1"/>
</dbReference>
<gene>
    <name evidence="7" type="ORF">M404DRAFT_123346</name>
</gene>
<dbReference type="Pfam" id="PF00400">
    <property type="entry name" value="WD40"/>
    <property type="match status" value="7"/>
</dbReference>
<dbReference type="SMART" id="SM00320">
    <property type="entry name" value="WD40"/>
    <property type="match status" value="7"/>
</dbReference>
<evidence type="ECO:0000259" key="6">
    <source>
        <dbReference type="PROSITE" id="PS50181"/>
    </source>
</evidence>
<reference evidence="8" key="2">
    <citation type="submission" date="2015-01" db="EMBL/GenBank/DDBJ databases">
        <title>Evolutionary Origins and Diversification of the Mycorrhizal Mutualists.</title>
        <authorList>
            <consortium name="DOE Joint Genome Institute"/>
            <consortium name="Mycorrhizal Genomics Consortium"/>
            <person name="Kohler A."/>
            <person name="Kuo A."/>
            <person name="Nagy L.G."/>
            <person name="Floudas D."/>
            <person name="Copeland A."/>
            <person name="Barry K.W."/>
            <person name="Cichocki N."/>
            <person name="Veneault-Fourrey C."/>
            <person name="LaButti K."/>
            <person name="Lindquist E.A."/>
            <person name="Lipzen A."/>
            <person name="Lundell T."/>
            <person name="Morin E."/>
            <person name="Murat C."/>
            <person name="Riley R."/>
            <person name="Ohm R."/>
            <person name="Sun H."/>
            <person name="Tunlid A."/>
            <person name="Henrissat B."/>
            <person name="Grigoriev I.V."/>
            <person name="Hibbett D.S."/>
            <person name="Martin F."/>
        </authorList>
    </citation>
    <scope>NUCLEOTIDE SEQUENCE [LARGE SCALE GENOMIC DNA]</scope>
    <source>
        <strain evidence="8">Marx 270</strain>
    </source>
</reference>
<dbReference type="InterPro" id="IPR036047">
    <property type="entry name" value="F-box-like_dom_sf"/>
</dbReference>
<dbReference type="InterPro" id="IPR001680">
    <property type="entry name" value="WD40_rpt"/>
</dbReference>
<evidence type="ECO:0000256" key="5">
    <source>
        <dbReference type="SAM" id="MobiDB-lite"/>
    </source>
</evidence>
<feature type="repeat" description="WD" evidence="4">
    <location>
        <begin position="432"/>
        <end position="457"/>
    </location>
</feature>
<keyword evidence="8" id="KW-1185">Reference proteome</keyword>
<feature type="repeat" description="WD" evidence="4">
    <location>
        <begin position="271"/>
        <end position="317"/>
    </location>
</feature>
<keyword evidence="3" id="KW-0833">Ubl conjugation pathway</keyword>
<sequence length="638" mass="70767">MQDSSSHSSGRLAPATRKLCVRHQRMADEGTNIKLQQSLDALPVEERETVNAIWSSFSSSPHPRRELILRGILTMCCFSQLSLLTEQLSQLIRIDPFTVLPREISFKILAYLDATSLCRAAQVSRRWRSLADDNILWRGICEQHIGQKCHKCGWGLPVLERRRNRRLLSASPLSPPPPTAPKREITDPTSSRPSKRLRAQMDPHSQAVAGSSPSPPASRSSSRSSRPGADLPDPTQSQSPGALTRPWKDVYSERLKIERNWRRGRCQVRTLRGHSDGVMCLQFSETLQHPPFPIIITGSYDRTVRIWNLEAGTEVGCLRGHTRAVRCLQFDEAKLITGSMDHTIRVWNWRKGECIRTLRGHTDGVVCVNFDANVLASGSVDSTVRVWNFCTGEAFTLRGHRDWVNAVKLWDATGSTTPQVDPCESPLRIGTGKMLFSASDDGTIRLWDLARRTCVQQFAGHVGQVQSLRLLELDDGCDEDVNVRALNAVRISESAVPDNSDFDDSDAYTVVMHNDTVSPDHSQEGNVIQGLRSGSRSRKPVLVSGSLDNTIKVWDVETGQTVTTLFGHIEGVWAVACDKLRLVSASHDRTVKVWNLEEGKCTATLSGHRGAVTCIALGEDKIVSGSDDGDVRIWSFSG</sequence>
<keyword evidence="1 4" id="KW-0853">WD repeat</keyword>
<evidence type="ECO:0000256" key="4">
    <source>
        <dbReference type="PROSITE-ProRule" id="PRU00221"/>
    </source>
</evidence>
<dbReference type="Proteomes" id="UP000054217">
    <property type="component" value="Unassembled WGS sequence"/>
</dbReference>
<protein>
    <recommendedName>
        <fullName evidence="6">F-box domain-containing protein</fullName>
    </recommendedName>
</protein>
<dbReference type="EMBL" id="KN831946">
    <property type="protein sequence ID" value="KIO13254.1"/>
    <property type="molecule type" value="Genomic_DNA"/>
</dbReference>
<feature type="repeat" description="WD" evidence="4">
    <location>
        <begin position="358"/>
        <end position="397"/>
    </location>
</feature>
<feature type="domain" description="F-box" evidence="6">
    <location>
        <begin position="94"/>
        <end position="140"/>
    </location>
</feature>
<dbReference type="STRING" id="870435.A0A0C3PWF1"/>
<evidence type="ECO:0000313" key="7">
    <source>
        <dbReference type="EMBL" id="KIO13254.1"/>
    </source>
</evidence>
<dbReference type="PROSITE" id="PS50181">
    <property type="entry name" value="FBOX"/>
    <property type="match status" value="1"/>
</dbReference>
<dbReference type="OrthoDB" id="5580488at2759"/>
<feature type="repeat" description="WD" evidence="4">
    <location>
        <begin position="565"/>
        <end position="604"/>
    </location>
</feature>
<dbReference type="PANTHER" id="PTHR19872">
    <property type="entry name" value="UBIQUITIN LIGASE SPECIFICITY FACTOR/HREP PROTEIN"/>
    <property type="match status" value="1"/>
</dbReference>
<dbReference type="InterPro" id="IPR051075">
    <property type="entry name" value="SCF_subunit_WD-repeat"/>
</dbReference>
<dbReference type="InParanoid" id="A0A0C3PWF1"/>